<dbReference type="Proteomes" id="UP000077115">
    <property type="component" value="Unassembled WGS sequence"/>
</dbReference>
<dbReference type="PROSITE" id="PS50102">
    <property type="entry name" value="RRM"/>
    <property type="match status" value="1"/>
</dbReference>
<protein>
    <submittedName>
        <fullName evidence="6">Uncharacterized protein</fullName>
    </submittedName>
</protein>
<evidence type="ECO:0000256" key="3">
    <source>
        <dbReference type="SAM" id="MobiDB-lite"/>
    </source>
</evidence>
<dbReference type="InterPro" id="IPR000504">
    <property type="entry name" value="RRM_dom"/>
</dbReference>
<dbReference type="SMART" id="SM00343">
    <property type="entry name" value="ZnF_C2HC"/>
    <property type="match status" value="1"/>
</dbReference>
<reference evidence="6 7" key="1">
    <citation type="submission" date="2006-10" db="EMBL/GenBank/DDBJ databases">
        <title>The Genome Sequence of Batrachochytrium dendrobatidis JEL423.</title>
        <authorList>
            <consortium name="The Broad Institute Genome Sequencing Platform"/>
            <person name="Birren B."/>
            <person name="Lander E."/>
            <person name="Galagan J."/>
            <person name="Cuomo C."/>
            <person name="Devon K."/>
            <person name="Jaffe D."/>
            <person name="Butler J."/>
            <person name="Alvarez P."/>
            <person name="Gnerre S."/>
            <person name="Grabherr M."/>
            <person name="Kleber M."/>
            <person name="Mauceli E."/>
            <person name="Brockman W."/>
            <person name="Young S."/>
            <person name="LaButti K."/>
            <person name="Sykes S."/>
            <person name="DeCaprio D."/>
            <person name="Crawford M."/>
            <person name="Koehrsen M."/>
            <person name="Engels R."/>
            <person name="Montgomery P."/>
            <person name="Pearson M."/>
            <person name="Howarth C."/>
            <person name="Larson L."/>
            <person name="White J."/>
            <person name="O'Leary S."/>
            <person name="Kodira C."/>
            <person name="Zeng Q."/>
            <person name="Yandava C."/>
            <person name="Alvarado L."/>
            <person name="Longcore J."/>
            <person name="James T."/>
        </authorList>
    </citation>
    <scope>NUCLEOTIDE SEQUENCE [LARGE SCALE GENOMIC DNA]</scope>
    <source>
        <strain evidence="6 7">JEL423</strain>
    </source>
</reference>
<evidence type="ECO:0000256" key="1">
    <source>
        <dbReference type="PROSITE-ProRule" id="PRU00047"/>
    </source>
</evidence>
<dbReference type="Pfam" id="PF00076">
    <property type="entry name" value="RRM_1"/>
    <property type="match status" value="1"/>
</dbReference>
<dbReference type="EMBL" id="DS022301">
    <property type="protein sequence ID" value="OAJ37859.1"/>
    <property type="molecule type" value="Genomic_DNA"/>
</dbReference>
<dbReference type="InterPro" id="IPR001878">
    <property type="entry name" value="Znf_CCHC"/>
</dbReference>
<dbReference type="OrthoDB" id="5970at2759"/>
<keyword evidence="2" id="KW-0694">RNA-binding</keyword>
<dbReference type="PANTHER" id="PTHR23147">
    <property type="entry name" value="SERINE/ARGININE RICH SPLICING FACTOR"/>
    <property type="match status" value="1"/>
</dbReference>
<dbReference type="InterPro" id="IPR036875">
    <property type="entry name" value="Znf_CCHC_sf"/>
</dbReference>
<sequence length="179" mass="20844">MLTLAMISSDARSSDLEDIFRKYGKIIRCDVKHGASVSFGFVEYEDKRDAEEAVKAGQETEFEFNGAKMYVEWAKAGGRRGGERSDGCFKCGETGHWARECPNSGGGGRDRSPRRDRGYDRSYDRGYDRGDRGRDRDRGYDRDRDRGYDRDRDYDRRDRDRDRSPPRRRDRSRSGSPRR</sequence>
<dbReference type="Gene3D" id="3.30.70.330">
    <property type="match status" value="1"/>
</dbReference>
<feature type="compositionally biased region" description="Basic and acidic residues" evidence="3">
    <location>
        <begin position="108"/>
        <end position="167"/>
    </location>
</feature>
<evidence type="ECO:0000259" key="5">
    <source>
        <dbReference type="PROSITE" id="PS50158"/>
    </source>
</evidence>
<dbReference type="Pfam" id="PF00098">
    <property type="entry name" value="zf-CCHC"/>
    <property type="match status" value="1"/>
</dbReference>
<dbReference type="InterPro" id="IPR012677">
    <property type="entry name" value="Nucleotide-bd_a/b_plait_sf"/>
</dbReference>
<evidence type="ECO:0000256" key="2">
    <source>
        <dbReference type="PROSITE-ProRule" id="PRU00176"/>
    </source>
</evidence>
<keyword evidence="1" id="KW-0863">Zinc-finger</keyword>
<dbReference type="Gene3D" id="4.10.60.10">
    <property type="entry name" value="Zinc finger, CCHC-type"/>
    <property type="match status" value="1"/>
</dbReference>
<dbReference type="VEuPathDB" id="FungiDB:BDEG_21832"/>
<keyword evidence="1" id="KW-0862">Zinc</keyword>
<evidence type="ECO:0000313" key="6">
    <source>
        <dbReference type="EMBL" id="OAJ37859.1"/>
    </source>
</evidence>
<name>A0A177WCQ1_BATDL</name>
<gene>
    <name evidence="6" type="ORF">BDEG_21832</name>
</gene>
<feature type="domain" description="CCHC-type" evidence="5">
    <location>
        <begin position="88"/>
        <end position="103"/>
    </location>
</feature>
<feature type="compositionally biased region" description="Basic residues" evidence="3">
    <location>
        <begin position="168"/>
        <end position="179"/>
    </location>
</feature>
<dbReference type="SMART" id="SM00360">
    <property type="entry name" value="RRM"/>
    <property type="match status" value="1"/>
</dbReference>
<dbReference type="InterPro" id="IPR035979">
    <property type="entry name" value="RBD_domain_sf"/>
</dbReference>
<dbReference type="SUPFAM" id="SSF54928">
    <property type="entry name" value="RNA-binding domain, RBD"/>
    <property type="match status" value="1"/>
</dbReference>
<dbReference type="GO" id="GO:0008270">
    <property type="term" value="F:zinc ion binding"/>
    <property type="evidence" value="ECO:0007669"/>
    <property type="project" value="UniProtKB-KW"/>
</dbReference>
<dbReference type="STRING" id="403673.A0A177WCQ1"/>
<dbReference type="InterPro" id="IPR050907">
    <property type="entry name" value="SRSF"/>
</dbReference>
<evidence type="ECO:0000313" key="7">
    <source>
        <dbReference type="Proteomes" id="UP000077115"/>
    </source>
</evidence>
<dbReference type="eggNOG" id="KOG0109">
    <property type="taxonomic scope" value="Eukaryota"/>
</dbReference>
<organism evidence="6 7">
    <name type="scientific">Batrachochytrium dendrobatidis (strain JEL423)</name>
    <dbReference type="NCBI Taxonomy" id="403673"/>
    <lineage>
        <taxon>Eukaryota</taxon>
        <taxon>Fungi</taxon>
        <taxon>Fungi incertae sedis</taxon>
        <taxon>Chytridiomycota</taxon>
        <taxon>Chytridiomycota incertae sedis</taxon>
        <taxon>Chytridiomycetes</taxon>
        <taxon>Rhizophydiales</taxon>
        <taxon>Rhizophydiales incertae sedis</taxon>
        <taxon>Batrachochytrium</taxon>
    </lineage>
</organism>
<dbReference type="GO" id="GO:0003723">
    <property type="term" value="F:RNA binding"/>
    <property type="evidence" value="ECO:0007669"/>
    <property type="project" value="UniProtKB-UniRule"/>
</dbReference>
<proteinExistence type="predicted"/>
<dbReference type="SUPFAM" id="SSF57756">
    <property type="entry name" value="Retrovirus zinc finger-like domains"/>
    <property type="match status" value="1"/>
</dbReference>
<feature type="region of interest" description="Disordered" evidence="3">
    <location>
        <begin position="93"/>
        <end position="179"/>
    </location>
</feature>
<reference evidence="6 7" key="2">
    <citation type="submission" date="2016-05" db="EMBL/GenBank/DDBJ databases">
        <title>Lineage-specific infection strategies underlie the spectrum of fungal disease in amphibians.</title>
        <authorList>
            <person name="Cuomo C.A."/>
            <person name="Farrer R.A."/>
            <person name="James T."/>
            <person name="Longcore J."/>
            <person name="Birren B."/>
        </authorList>
    </citation>
    <scope>NUCLEOTIDE SEQUENCE [LARGE SCALE GENOMIC DNA]</scope>
    <source>
        <strain evidence="6 7">JEL423</strain>
    </source>
</reference>
<keyword evidence="1" id="KW-0479">Metal-binding</keyword>
<dbReference type="AlphaFoldDB" id="A0A177WCQ1"/>
<evidence type="ECO:0000259" key="4">
    <source>
        <dbReference type="PROSITE" id="PS50102"/>
    </source>
</evidence>
<accession>A0A177WCQ1</accession>
<dbReference type="PROSITE" id="PS50158">
    <property type="entry name" value="ZF_CCHC"/>
    <property type="match status" value="1"/>
</dbReference>
<feature type="domain" description="RRM" evidence="4">
    <location>
        <begin position="1"/>
        <end position="76"/>
    </location>
</feature>